<feature type="transmembrane region" description="Helical" evidence="5">
    <location>
        <begin position="27"/>
        <end position="52"/>
    </location>
</feature>
<evidence type="ECO:0000313" key="7">
    <source>
        <dbReference type="EMBL" id="KAK4223470.1"/>
    </source>
</evidence>
<dbReference type="InterPro" id="IPR006694">
    <property type="entry name" value="Fatty_acid_hydroxylase"/>
</dbReference>
<feature type="domain" description="Fatty acid hydroxylase" evidence="6">
    <location>
        <begin position="124"/>
        <end position="246"/>
    </location>
</feature>
<dbReference type="EMBL" id="MU865425">
    <property type="protein sequence ID" value="KAK4223470.1"/>
    <property type="molecule type" value="Genomic_DNA"/>
</dbReference>
<reference evidence="7" key="1">
    <citation type="journal article" date="2023" name="Mol. Phylogenet. Evol.">
        <title>Genome-scale phylogeny and comparative genomics of the fungal order Sordariales.</title>
        <authorList>
            <person name="Hensen N."/>
            <person name="Bonometti L."/>
            <person name="Westerberg I."/>
            <person name="Brannstrom I.O."/>
            <person name="Guillou S."/>
            <person name="Cros-Aarteil S."/>
            <person name="Calhoun S."/>
            <person name="Haridas S."/>
            <person name="Kuo A."/>
            <person name="Mondo S."/>
            <person name="Pangilinan J."/>
            <person name="Riley R."/>
            <person name="LaButti K."/>
            <person name="Andreopoulos B."/>
            <person name="Lipzen A."/>
            <person name="Chen C."/>
            <person name="Yan M."/>
            <person name="Daum C."/>
            <person name="Ng V."/>
            <person name="Clum A."/>
            <person name="Steindorff A."/>
            <person name="Ohm R.A."/>
            <person name="Martin F."/>
            <person name="Silar P."/>
            <person name="Natvig D.O."/>
            <person name="Lalanne C."/>
            <person name="Gautier V."/>
            <person name="Ament-Velasquez S.L."/>
            <person name="Kruys A."/>
            <person name="Hutchinson M.I."/>
            <person name="Powell A.J."/>
            <person name="Barry K."/>
            <person name="Miller A.N."/>
            <person name="Grigoriev I.V."/>
            <person name="Debuchy R."/>
            <person name="Gladieux P."/>
            <person name="Hiltunen Thoren M."/>
            <person name="Johannesson H."/>
        </authorList>
    </citation>
    <scope>NUCLEOTIDE SEQUENCE</scope>
    <source>
        <strain evidence="7">CBS 990.96</strain>
    </source>
</reference>
<evidence type="ECO:0000256" key="3">
    <source>
        <dbReference type="ARBA" id="ARBA00022989"/>
    </source>
</evidence>
<evidence type="ECO:0000256" key="4">
    <source>
        <dbReference type="ARBA" id="ARBA00023136"/>
    </source>
</evidence>
<accession>A0AAN7BHG0</accession>
<sequence>MPLIMDHDLSQIWATAVRNHSSHKIEFFGTTLVQIIFFWIPALAYTALDYVLPRFSEKHKIQPAPKQPTAAEIKHCAYIAFVGQCINTTVGLVLMALSEARGASSTFLVTESFPPVAQLINDLVICTVLREILFYYSHRLLHIPRFYKSIHKMHHEFTAPVALTAQYSHPIEQIVSGILPVALPPLLLRTHILTFWVFLAVQLLETTTVHSGYDFLYGAARKHDAHHERFNLYYGAYGLMDWVHGTDKIRRKKKE</sequence>
<proteinExistence type="predicted"/>
<dbReference type="InterPro" id="IPR050307">
    <property type="entry name" value="Sterol_Desaturase_Related"/>
</dbReference>
<dbReference type="GO" id="GO:0016020">
    <property type="term" value="C:membrane"/>
    <property type="evidence" value="ECO:0007669"/>
    <property type="project" value="UniProtKB-SubCell"/>
</dbReference>
<feature type="transmembrane region" description="Helical" evidence="5">
    <location>
        <begin position="76"/>
        <end position="97"/>
    </location>
</feature>
<keyword evidence="8" id="KW-1185">Reference proteome</keyword>
<name>A0AAN7BHG0_9PEZI</name>
<reference evidence="7" key="2">
    <citation type="submission" date="2023-05" db="EMBL/GenBank/DDBJ databases">
        <authorList>
            <consortium name="Lawrence Berkeley National Laboratory"/>
            <person name="Steindorff A."/>
            <person name="Hensen N."/>
            <person name="Bonometti L."/>
            <person name="Westerberg I."/>
            <person name="Brannstrom I.O."/>
            <person name="Guillou S."/>
            <person name="Cros-Aarteil S."/>
            <person name="Calhoun S."/>
            <person name="Haridas S."/>
            <person name="Kuo A."/>
            <person name="Mondo S."/>
            <person name="Pangilinan J."/>
            <person name="Riley R."/>
            <person name="Labutti K."/>
            <person name="Andreopoulos B."/>
            <person name="Lipzen A."/>
            <person name="Chen C."/>
            <person name="Yanf M."/>
            <person name="Daum C."/>
            <person name="Ng V."/>
            <person name="Clum A."/>
            <person name="Ohm R."/>
            <person name="Martin F."/>
            <person name="Silar P."/>
            <person name="Natvig D."/>
            <person name="Lalanne C."/>
            <person name="Gautier V."/>
            <person name="Ament-Velasquez S.L."/>
            <person name="Kruys A."/>
            <person name="Hutchinson M.I."/>
            <person name="Powell A.J."/>
            <person name="Barry K."/>
            <person name="Miller A.N."/>
            <person name="Grigoriev I.V."/>
            <person name="Debuchy R."/>
            <person name="Gladieux P."/>
            <person name="Thoren M.H."/>
            <person name="Johannesson H."/>
        </authorList>
    </citation>
    <scope>NUCLEOTIDE SEQUENCE</scope>
    <source>
        <strain evidence="7">CBS 990.96</strain>
    </source>
</reference>
<organism evidence="7 8">
    <name type="scientific">Podospora fimiseda</name>
    <dbReference type="NCBI Taxonomy" id="252190"/>
    <lineage>
        <taxon>Eukaryota</taxon>
        <taxon>Fungi</taxon>
        <taxon>Dikarya</taxon>
        <taxon>Ascomycota</taxon>
        <taxon>Pezizomycotina</taxon>
        <taxon>Sordariomycetes</taxon>
        <taxon>Sordariomycetidae</taxon>
        <taxon>Sordariales</taxon>
        <taxon>Podosporaceae</taxon>
        <taxon>Podospora</taxon>
    </lineage>
</organism>
<dbReference type="GO" id="GO:0005506">
    <property type="term" value="F:iron ion binding"/>
    <property type="evidence" value="ECO:0007669"/>
    <property type="project" value="InterPro"/>
</dbReference>
<comment type="caution">
    <text evidence="7">The sequence shown here is derived from an EMBL/GenBank/DDBJ whole genome shotgun (WGS) entry which is preliminary data.</text>
</comment>
<dbReference type="Proteomes" id="UP001301958">
    <property type="component" value="Unassembled WGS sequence"/>
</dbReference>
<dbReference type="GO" id="GO:0016491">
    <property type="term" value="F:oxidoreductase activity"/>
    <property type="evidence" value="ECO:0007669"/>
    <property type="project" value="InterPro"/>
</dbReference>
<dbReference type="AlphaFoldDB" id="A0AAN7BHG0"/>
<evidence type="ECO:0000256" key="5">
    <source>
        <dbReference type="SAM" id="Phobius"/>
    </source>
</evidence>
<evidence type="ECO:0000256" key="2">
    <source>
        <dbReference type="ARBA" id="ARBA00022692"/>
    </source>
</evidence>
<dbReference type="GO" id="GO:0008610">
    <property type="term" value="P:lipid biosynthetic process"/>
    <property type="evidence" value="ECO:0007669"/>
    <property type="project" value="InterPro"/>
</dbReference>
<dbReference type="Pfam" id="PF04116">
    <property type="entry name" value="FA_hydroxylase"/>
    <property type="match status" value="1"/>
</dbReference>
<evidence type="ECO:0000259" key="6">
    <source>
        <dbReference type="Pfam" id="PF04116"/>
    </source>
</evidence>
<protein>
    <submittedName>
        <fullName evidence="7">Fatty acid hydroxylase superfamily-domain-containing protein</fullName>
    </submittedName>
</protein>
<evidence type="ECO:0000256" key="1">
    <source>
        <dbReference type="ARBA" id="ARBA00004370"/>
    </source>
</evidence>
<comment type="subcellular location">
    <subcellularLocation>
        <location evidence="1">Membrane</location>
    </subcellularLocation>
</comment>
<gene>
    <name evidence="7" type="ORF">QBC38DRAFT_372999</name>
</gene>
<keyword evidence="4 5" id="KW-0472">Membrane</keyword>
<evidence type="ECO:0000313" key="8">
    <source>
        <dbReference type="Proteomes" id="UP001301958"/>
    </source>
</evidence>
<keyword evidence="2 5" id="KW-0812">Transmembrane</keyword>
<keyword evidence="3 5" id="KW-1133">Transmembrane helix</keyword>
<dbReference type="PANTHER" id="PTHR11863">
    <property type="entry name" value="STEROL DESATURASE"/>
    <property type="match status" value="1"/>
</dbReference>